<evidence type="ECO:0008006" key="4">
    <source>
        <dbReference type="Google" id="ProtNLM"/>
    </source>
</evidence>
<accession>A0A0H2VKU4</accession>
<dbReference type="eggNOG" id="COG5438">
    <property type="taxonomic scope" value="Bacteria"/>
</dbReference>
<dbReference type="PANTHER" id="PTHR41771:SF1">
    <property type="entry name" value="MEMBRANE PROTEIN"/>
    <property type="match status" value="1"/>
</dbReference>
<feature type="transmembrane region" description="Helical" evidence="1">
    <location>
        <begin position="221"/>
        <end position="246"/>
    </location>
</feature>
<dbReference type="AlphaFoldDB" id="A0A0H2VKU4"/>
<evidence type="ECO:0000313" key="3">
    <source>
        <dbReference type="Proteomes" id="UP000001411"/>
    </source>
</evidence>
<dbReference type="Pfam" id="PF07907">
    <property type="entry name" value="YibE_F"/>
    <property type="match status" value="1"/>
</dbReference>
<name>A0A0H2VKU4_STAES</name>
<proteinExistence type="predicted"/>
<dbReference type="PIRSF" id="PIRSF031503">
    <property type="entry name" value="UCP031503_mp"/>
    <property type="match status" value="1"/>
</dbReference>
<dbReference type="GeneID" id="50019626"/>
<organism evidence="2 3">
    <name type="scientific">Staphylococcus epidermidis (strain ATCC 12228 / FDA PCI 1200)</name>
    <dbReference type="NCBI Taxonomy" id="176280"/>
    <lineage>
        <taxon>Bacteria</taxon>
        <taxon>Bacillati</taxon>
        <taxon>Bacillota</taxon>
        <taxon>Bacilli</taxon>
        <taxon>Bacillales</taxon>
        <taxon>Staphylococcaceae</taxon>
        <taxon>Staphylococcus</taxon>
    </lineage>
</organism>
<evidence type="ECO:0000313" key="2">
    <source>
        <dbReference type="EMBL" id="AAO05957.1"/>
    </source>
</evidence>
<dbReference type="PANTHER" id="PTHR41771">
    <property type="entry name" value="MEMBRANE PROTEIN-RELATED"/>
    <property type="match status" value="1"/>
</dbReference>
<dbReference type="InterPro" id="IPR014564">
    <property type="entry name" value="UCP031503_TM"/>
</dbReference>
<feature type="transmembrane region" description="Helical" evidence="1">
    <location>
        <begin position="178"/>
        <end position="201"/>
    </location>
</feature>
<dbReference type="KEGG" id="sep:SE_2315"/>
<feature type="transmembrane region" description="Helical" evidence="1">
    <location>
        <begin position="35"/>
        <end position="68"/>
    </location>
</feature>
<keyword evidence="1" id="KW-0472">Membrane</keyword>
<keyword evidence="1" id="KW-1133">Transmembrane helix</keyword>
<dbReference type="EMBL" id="AE015929">
    <property type="protein sequence ID" value="AAO05957.1"/>
    <property type="molecule type" value="Genomic_DNA"/>
</dbReference>
<dbReference type="InterPro" id="IPR012507">
    <property type="entry name" value="YibE_F"/>
</dbReference>
<dbReference type="RefSeq" id="WP_001829362.1">
    <property type="nucleotide sequence ID" value="NC_004461.1"/>
</dbReference>
<sequence length="261" mass="29307">MSAITILGFLLLLIMVIFGGKKGLISFFTLFLNFIILVISILLIIYGVPIYLVTFIFCFIIAAINLFVLNSYNVKTQAAFLGTLVTILILILMIYFSVEMGHLQGFATEQQDETYVYSMNIGINMVQFMVFTIVLAVIAAVIDLAITISSPMYELNETNPNLNQHQLFQSGMRVGREILATSANTIYLAFFGGQLTLFFWFFKLKYSFGHIINSKIFTQEFIAILLGGIAVAISIPITAWITAFMIKHVSQKKTLTNQQNK</sequence>
<evidence type="ECO:0000256" key="1">
    <source>
        <dbReference type="SAM" id="Phobius"/>
    </source>
</evidence>
<feature type="transmembrane region" description="Helical" evidence="1">
    <location>
        <begin position="125"/>
        <end position="146"/>
    </location>
</feature>
<dbReference type="Proteomes" id="UP000001411">
    <property type="component" value="Chromosome"/>
</dbReference>
<dbReference type="OrthoDB" id="2414035at2"/>
<protein>
    <recommendedName>
        <fullName evidence="4">YibE/F family protein</fullName>
    </recommendedName>
</protein>
<dbReference type="PATRIC" id="fig|176280.10.peg.2258"/>
<feature type="transmembrane region" description="Helical" evidence="1">
    <location>
        <begin position="80"/>
        <end position="98"/>
    </location>
</feature>
<gene>
    <name evidence="2" type="ordered locus">SE_2315</name>
</gene>
<keyword evidence="1" id="KW-0812">Transmembrane</keyword>
<dbReference type="HOGENOM" id="CLU_071016_0_0_9"/>
<reference evidence="2 3" key="1">
    <citation type="journal article" date="2003" name="Mol. Microbiol.">
        <title>Genome-based analysis of virulence genes in a non-biofilm-forming Staphylococcus epidermidis strain (ATCC 12228).</title>
        <authorList>
            <person name="Zhang Y.Q."/>
            <person name="Ren S.X."/>
            <person name="Li H.L."/>
            <person name="Wang Y.X."/>
            <person name="Fu G."/>
            <person name="Yang J."/>
            <person name="Qin Z.Q."/>
            <person name="Miao Y.G."/>
            <person name="Wang W.Y."/>
            <person name="Chen R.S."/>
            <person name="Shen Y."/>
            <person name="Chen Z."/>
            <person name="Yuan Z.H."/>
            <person name="Zhao G.P."/>
            <person name="Qu D."/>
            <person name="Danchin A."/>
            <person name="Wen Y.M."/>
        </authorList>
    </citation>
    <scope>NUCLEOTIDE SEQUENCE [LARGE SCALE GENOMIC DNA]</scope>
    <source>
        <strain evidence="3">ATCC 12228 / FDA PCI 1200</strain>
    </source>
</reference>